<dbReference type="CDD" id="cd02224">
    <property type="entry name" value="cupin_SPO2919-like"/>
    <property type="match status" value="1"/>
</dbReference>
<dbReference type="Pfam" id="PF07883">
    <property type="entry name" value="Cupin_2"/>
    <property type="match status" value="1"/>
</dbReference>
<dbReference type="InterPro" id="IPR013096">
    <property type="entry name" value="Cupin_2"/>
</dbReference>
<evidence type="ECO:0000313" key="4">
    <source>
        <dbReference type="EMBL" id="KPN31312.1"/>
    </source>
</evidence>
<feature type="domain" description="Cupin type-2" evidence="3">
    <location>
        <begin position="48"/>
        <end position="118"/>
    </location>
</feature>
<evidence type="ECO:0000256" key="2">
    <source>
        <dbReference type="SAM" id="MobiDB-lite"/>
    </source>
</evidence>
<dbReference type="AlphaFoldDB" id="A0A0P7FW31"/>
<name>A0A0P7FW31_9EURY</name>
<dbReference type="PATRIC" id="fig|699431.3.peg.2107"/>
<dbReference type="PANTHER" id="PTHR35848">
    <property type="entry name" value="OXALATE-BINDING PROTEIN"/>
    <property type="match status" value="1"/>
</dbReference>
<reference evidence="5" key="1">
    <citation type="submission" date="2013-11" db="EMBL/GenBank/DDBJ databases">
        <authorList>
            <person name="Hoang H.T."/>
            <person name="Killian M.L."/>
            <person name="Madson D.M."/>
            <person name="Arruda P.H.E."/>
            <person name="Sun D."/>
            <person name="Schwartz K.J."/>
            <person name="Yoon K."/>
        </authorList>
    </citation>
    <scope>NUCLEOTIDE SEQUENCE [LARGE SCALE GENOMIC DNA]</scope>
    <source>
        <strain evidence="5">CDK2</strain>
    </source>
</reference>
<feature type="region of interest" description="Disordered" evidence="2">
    <location>
        <begin position="136"/>
        <end position="169"/>
    </location>
</feature>
<protein>
    <recommendedName>
        <fullName evidence="3">Cupin type-2 domain-containing protein</fullName>
    </recommendedName>
</protein>
<dbReference type="Proteomes" id="UP000050535">
    <property type="component" value="Unassembled WGS sequence"/>
</dbReference>
<dbReference type="InterPro" id="IPR014710">
    <property type="entry name" value="RmlC-like_jellyroll"/>
</dbReference>
<dbReference type="PANTHER" id="PTHR35848:SF6">
    <property type="entry name" value="CUPIN TYPE-2 DOMAIN-CONTAINING PROTEIN"/>
    <property type="match status" value="1"/>
</dbReference>
<organism evidence="4 5">
    <name type="scientific">Halolamina pelagica</name>
    <dbReference type="NCBI Taxonomy" id="699431"/>
    <lineage>
        <taxon>Archaea</taxon>
        <taxon>Methanobacteriati</taxon>
        <taxon>Methanobacteriota</taxon>
        <taxon>Stenosarchaea group</taxon>
        <taxon>Halobacteria</taxon>
        <taxon>Halobacteriales</taxon>
        <taxon>Haloferacaceae</taxon>
    </lineage>
</organism>
<dbReference type="GO" id="GO:0046872">
    <property type="term" value="F:metal ion binding"/>
    <property type="evidence" value="ECO:0007669"/>
    <property type="project" value="UniProtKB-KW"/>
</dbReference>
<dbReference type="SUPFAM" id="SSF51182">
    <property type="entry name" value="RmlC-like cupins"/>
    <property type="match status" value="1"/>
</dbReference>
<evidence type="ECO:0000313" key="5">
    <source>
        <dbReference type="Proteomes" id="UP000050535"/>
    </source>
</evidence>
<dbReference type="InterPro" id="IPR051610">
    <property type="entry name" value="GPI/OXD"/>
</dbReference>
<gene>
    <name evidence="4" type="ORF">SY89_02055</name>
</gene>
<dbReference type="STRING" id="699431.SY89_02055"/>
<sequence>MEPVNEAAIAWEETAHGETGFRRKKLAAAAAAQGADGDGAGPDLGCSLYELPPGKRSWPYHYHTGNAEAFYVLSGTGQLRAGEGEHPLEPGDYVACPAGPDGAHRVVNDGDDELRYLAFSTMRDPDVTVYPDSGKVGVFAGAPPGGEGERDVSGYYERDSDVPYWDDDC</sequence>
<dbReference type="RefSeq" id="WP_054583972.1">
    <property type="nucleotide sequence ID" value="NZ_LGUC01000001.1"/>
</dbReference>
<dbReference type="OrthoDB" id="49661at2157"/>
<dbReference type="InterPro" id="IPR011051">
    <property type="entry name" value="RmlC_Cupin_sf"/>
</dbReference>
<evidence type="ECO:0000256" key="1">
    <source>
        <dbReference type="ARBA" id="ARBA00022723"/>
    </source>
</evidence>
<comment type="caution">
    <text evidence="4">The sequence shown here is derived from an EMBL/GenBank/DDBJ whole genome shotgun (WGS) entry which is preliminary data.</text>
</comment>
<keyword evidence="5" id="KW-1185">Reference proteome</keyword>
<evidence type="ECO:0000259" key="3">
    <source>
        <dbReference type="Pfam" id="PF07883"/>
    </source>
</evidence>
<dbReference type="EMBL" id="LGUC01000001">
    <property type="protein sequence ID" value="KPN31312.1"/>
    <property type="molecule type" value="Genomic_DNA"/>
</dbReference>
<accession>A0A0P7FW31</accession>
<proteinExistence type="predicted"/>
<keyword evidence="1" id="KW-0479">Metal-binding</keyword>
<feature type="compositionally biased region" description="Basic and acidic residues" evidence="2">
    <location>
        <begin position="147"/>
        <end position="161"/>
    </location>
</feature>
<dbReference type="Gene3D" id="2.60.120.10">
    <property type="entry name" value="Jelly Rolls"/>
    <property type="match status" value="1"/>
</dbReference>